<dbReference type="Gene3D" id="2.170.150.80">
    <property type="entry name" value="NAC domain"/>
    <property type="match status" value="1"/>
</dbReference>
<dbReference type="PANTHER" id="PTHR31719:SF94">
    <property type="entry name" value="PROTEIN ATAF2"/>
    <property type="match status" value="1"/>
</dbReference>
<dbReference type="PANTHER" id="PTHR31719">
    <property type="entry name" value="NAC TRANSCRIPTION FACTOR 56"/>
    <property type="match status" value="1"/>
</dbReference>
<reference evidence="6" key="1">
    <citation type="submission" date="2018-02" db="EMBL/GenBank/DDBJ databases">
        <authorList>
            <person name="Cohen D.B."/>
            <person name="Kent A.D."/>
        </authorList>
    </citation>
    <scope>NUCLEOTIDE SEQUENCE</scope>
</reference>
<keyword evidence="1" id="KW-0805">Transcription regulation</keyword>
<gene>
    <name evidence="6" type="ORF">FSB_LOCUS34466</name>
</gene>
<dbReference type="GO" id="GO:0003677">
    <property type="term" value="F:DNA binding"/>
    <property type="evidence" value="ECO:0007669"/>
    <property type="project" value="UniProtKB-KW"/>
</dbReference>
<dbReference type="EMBL" id="OIVN01002803">
    <property type="protein sequence ID" value="SPD06584.1"/>
    <property type="molecule type" value="Genomic_DNA"/>
</dbReference>
<dbReference type="AlphaFoldDB" id="A0A2N9H4V9"/>
<dbReference type="SUPFAM" id="SSF101941">
    <property type="entry name" value="NAC domain"/>
    <property type="match status" value="1"/>
</dbReference>
<feature type="domain" description="NAC" evidence="5">
    <location>
        <begin position="1"/>
        <end position="106"/>
    </location>
</feature>
<keyword evidence="4" id="KW-0539">Nucleus</keyword>
<dbReference type="PROSITE" id="PS51005">
    <property type="entry name" value="NAC"/>
    <property type="match status" value="1"/>
</dbReference>
<evidence type="ECO:0000313" key="6">
    <source>
        <dbReference type="EMBL" id="SPD06584.1"/>
    </source>
</evidence>
<accession>A0A2N9H4V9</accession>
<dbReference type="InterPro" id="IPR036093">
    <property type="entry name" value="NAC_dom_sf"/>
</dbReference>
<dbReference type="GO" id="GO:0006355">
    <property type="term" value="P:regulation of DNA-templated transcription"/>
    <property type="evidence" value="ECO:0007669"/>
    <property type="project" value="InterPro"/>
</dbReference>
<organism evidence="6">
    <name type="scientific">Fagus sylvatica</name>
    <name type="common">Beechnut</name>
    <dbReference type="NCBI Taxonomy" id="28930"/>
    <lineage>
        <taxon>Eukaryota</taxon>
        <taxon>Viridiplantae</taxon>
        <taxon>Streptophyta</taxon>
        <taxon>Embryophyta</taxon>
        <taxon>Tracheophyta</taxon>
        <taxon>Spermatophyta</taxon>
        <taxon>Magnoliopsida</taxon>
        <taxon>eudicotyledons</taxon>
        <taxon>Gunneridae</taxon>
        <taxon>Pentapetalae</taxon>
        <taxon>rosids</taxon>
        <taxon>fabids</taxon>
        <taxon>Fagales</taxon>
        <taxon>Fagaceae</taxon>
        <taxon>Fagus</taxon>
    </lineage>
</organism>
<keyword evidence="2" id="KW-0238">DNA-binding</keyword>
<evidence type="ECO:0000256" key="3">
    <source>
        <dbReference type="ARBA" id="ARBA00023163"/>
    </source>
</evidence>
<evidence type="ECO:0000256" key="2">
    <source>
        <dbReference type="ARBA" id="ARBA00023125"/>
    </source>
</evidence>
<proteinExistence type="predicted"/>
<evidence type="ECO:0000256" key="1">
    <source>
        <dbReference type="ARBA" id="ARBA00023015"/>
    </source>
</evidence>
<name>A0A2N9H4V9_FAGSY</name>
<dbReference type="Pfam" id="PF02365">
    <property type="entry name" value="NAM"/>
    <property type="match status" value="1"/>
</dbReference>
<evidence type="ECO:0000256" key="4">
    <source>
        <dbReference type="ARBA" id="ARBA00023242"/>
    </source>
</evidence>
<dbReference type="InterPro" id="IPR003441">
    <property type="entry name" value="NAC-dom"/>
</dbReference>
<evidence type="ECO:0000259" key="5">
    <source>
        <dbReference type="PROSITE" id="PS51005"/>
    </source>
</evidence>
<sequence length="243" mass="27317">MDGVNALLDDEKHYFFTELKRVSKNRLARTVGVYGSWHVSSTSMIYDPGTHNVIGIKKLMNFKVNEEGKMKKTDWIMHEFSLAGVSLVGIDQKRGSNIVLCVIRNNQKKNKGSASDPLDTTTNVGDLYTRHDSVIQIGSPSSRGLKRGFEEDESQCLAPKVAQYHMGFHPVTPIGASSSTYFQVQEGIQQSKRMRGFDQHMCLCLPHPPVYLDHGSSVGPVVCTCSILEKNFLVQFFLFFYFI</sequence>
<protein>
    <recommendedName>
        <fullName evidence="5">NAC domain-containing protein</fullName>
    </recommendedName>
</protein>
<keyword evidence="3" id="KW-0804">Transcription</keyword>